<sequence>MKVWITKYALSVGLYQAEAERCSSRMIEVRDSSVGLPQYFHGAEWHEDRDVAVAQCEAMRNKKLESLRKQIAKLEKLTFGEQA</sequence>
<organism evidence="1 2">
    <name type="scientific">Cupriavidus respiraculi</name>
    <dbReference type="NCBI Taxonomy" id="195930"/>
    <lineage>
        <taxon>Bacteria</taxon>
        <taxon>Pseudomonadati</taxon>
        <taxon>Pseudomonadota</taxon>
        <taxon>Betaproteobacteria</taxon>
        <taxon>Burkholderiales</taxon>
        <taxon>Burkholderiaceae</taxon>
        <taxon>Cupriavidus</taxon>
    </lineage>
</organism>
<evidence type="ECO:0000313" key="2">
    <source>
        <dbReference type="Proteomes" id="UP000721236"/>
    </source>
</evidence>
<name>A0ABM8WY40_9BURK</name>
<protein>
    <recommendedName>
        <fullName evidence="3">Coil containing protein</fullName>
    </recommendedName>
</protein>
<keyword evidence="2" id="KW-1185">Reference proteome</keyword>
<proteinExistence type="predicted"/>
<gene>
    <name evidence="1" type="ORF">LMG21510_01991</name>
</gene>
<accession>A0ABM8WY40</accession>
<dbReference type="EMBL" id="CAJZAH010000002">
    <property type="protein sequence ID" value="CAG9172489.1"/>
    <property type="molecule type" value="Genomic_DNA"/>
</dbReference>
<evidence type="ECO:0008006" key="3">
    <source>
        <dbReference type="Google" id="ProtNLM"/>
    </source>
</evidence>
<comment type="caution">
    <text evidence="1">The sequence shown here is derived from an EMBL/GenBank/DDBJ whole genome shotgun (WGS) entry which is preliminary data.</text>
</comment>
<reference evidence="1 2" key="1">
    <citation type="submission" date="2021-08" db="EMBL/GenBank/DDBJ databases">
        <authorList>
            <person name="Peeters C."/>
        </authorList>
    </citation>
    <scope>NUCLEOTIDE SEQUENCE [LARGE SCALE GENOMIC DNA]</scope>
    <source>
        <strain evidence="1 2">LMG 21510</strain>
    </source>
</reference>
<evidence type="ECO:0000313" key="1">
    <source>
        <dbReference type="EMBL" id="CAG9172489.1"/>
    </source>
</evidence>
<dbReference type="RefSeq" id="WP_224041467.1">
    <property type="nucleotide sequence ID" value="NZ_CAJZAH010000002.1"/>
</dbReference>
<dbReference type="Proteomes" id="UP000721236">
    <property type="component" value="Unassembled WGS sequence"/>
</dbReference>